<evidence type="ECO:0000313" key="6">
    <source>
        <dbReference type="EMBL" id="BAZ85368.1"/>
    </source>
</evidence>
<dbReference type="InterPro" id="IPR024983">
    <property type="entry name" value="CHAT_dom"/>
</dbReference>
<accession>A0A1Z4V1J9</accession>
<dbReference type="Gene3D" id="1.25.40.10">
    <property type="entry name" value="Tetratricopeptide repeat domain"/>
    <property type="match status" value="4"/>
</dbReference>
<dbReference type="KEGG" id="dcm:NIES806_15710"/>
<dbReference type="SMART" id="SM00028">
    <property type="entry name" value="TPR"/>
    <property type="match status" value="14"/>
</dbReference>
<feature type="repeat" description="TPR" evidence="4">
    <location>
        <begin position="426"/>
        <end position="459"/>
    </location>
</feature>
<dbReference type="Proteomes" id="UP000218702">
    <property type="component" value="Chromosome"/>
</dbReference>
<evidence type="ECO:0000256" key="2">
    <source>
        <dbReference type="ARBA" id="ARBA00022490"/>
    </source>
</evidence>
<dbReference type="Pfam" id="PF13176">
    <property type="entry name" value="TPR_7"/>
    <property type="match status" value="1"/>
</dbReference>
<keyword evidence="2" id="KW-0963">Cytoplasm</keyword>
<dbReference type="GO" id="GO:0005092">
    <property type="term" value="F:GDP-dissociation inhibitor activity"/>
    <property type="evidence" value="ECO:0007669"/>
    <property type="project" value="TreeGrafter"/>
</dbReference>
<comment type="subcellular location">
    <subcellularLocation>
        <location evidence="1">Cytoplasm</location>
    </subcellularLocation>
</comment>
<dbReference type="GO" id="GO:0001965">
    <property type="term" value="F:G-protein alpha-subunit binding"/>
    <property type="evidence" value="ECO:0007669"/>
    <property type="project" value="TreeGrafter"/>
</dbReference>
<feature type="repeat" description="TPR" evidence="4">
    <location>
        <begin position="546"/>
        <end position="579"/>
    </location>
</feature>
<name>A0A1Z4V1J9_9CYAN</name>
<dbReference type="Pfam" id="PF13424">
    <property type="entry name" value="TPR_12"/>
    <property type="match status" value="5"/>
</dbReference>
<dbReference type="InterPro" id="IPR011990">
    <property type="entry name" value="TPR-like_helical_dom_sf"/>
</dbReference>
<keyword evidence="3" id="KW-0677">Repeat</keyword>
<protein>
    <submittedName>
        <fullName evidence="6">TPR repeat-containing protein</fullName>
    </submittedName>
</protein>
<dbReference type="InterPro" id="IPR019734">
    <property type="entry name" value="TPR_rpt"/>
</dbReference>
<dbReference type="PANTHER" id="PTHR45954">
    <property type="entry name" value="LD33695P"/>
    <property type="match status" value="1"/>
</dbReference>
<evidence type="ECO:0000259" key="5">
    <source>
        <dbReference type="Pfam" id="PF12770"/>
    </source>
</evidence>
<feature type="repeat" description="TPR" evidence="4">
    <location>
        <begin position="306"/>
        <end position="339"/>
    </location>
</feature>
<proteinExistence type="predicted"/>
<dbReference type="PROSITE" id="PS50005">
    <property type="entry name" value="TPR"/>
    <property type="match status" value="6"/>
</dbReference>
<keyword evidence="7" id="KW-1185">Reference proteome</keyword>
<dbReference type="Pfam" id="PF12770">
    <property type="entry name" value="CHAT"/>
    <property type="match status" value="1"/>
</dbReference>
<organism evidence="6 7">
    <name type="scientific">Dolichospermum compactum NIES-806</name>
    <dbReference type="NCBI Taxonomy" id="1973481"/>
    <lineage>
        <taxon>Bacteria</taxon>
        <taxon>Bacillati</taxon>
        <taxon>Cyanobacteriota</taxon>
        <taxon>Cyanophyceae</taxon>
        <taxon>Nostocales</taxon>
        <taxon>Aphanizomenonaceae</taxon>
        <taxon>Dolichospermum</taxon>
        <taxon>Dolichospermum compactum</taxon>
    </lineage>
</organism>
<evidence type="ECO:0000256" key="4">
    <source>
        <dbReference type="PROSITE-ProRule" id="PRU00339"/>
    </source>
</evidence>
<dbReference type="InterPro" id="IPR052386">
    <property type="entry name" value="GPSM"/>
</dbReference>
<dbReference type="SUPFAM" id="SSF48452">
    <property type="entry name" value="TPR-like"/>
    <property type="match status" value="4"/>
</dbReference>
<dbReference type="OrthoDB" id="443153at2"/>
<sequence length="1077" mass="118469">MSHRQIRLIAFITFILTVLQPVVNLPVLFQVSQVLAQTPANRKAEADRLFQQGIEQFQTNQFTAALQSFQEALIIYREIKDRDGEARTLTSKGGAYMGLGDKANAIASFKQVLAIAKEINNQELEKIAQEALQFAQTQNDPRKAEADKLLQQGIEQFQISQFTAALQSWQQALIIYRQIKNRQGEGAALGNLGNAYNALGDYTKAIEYYSSSLAIAREIKDRRGEGAALGSLGLAYDALGEYTKAIEYHTSSLAILREIKNRQGEGQSLGNLGLAYYALGDYTKAIEYYTSSLAIAREIKDRRGEGAALGSLGLAYYSLGEYTKAIEYHTSSLAIAREIKDRLGEGNALGNLGLAYHALGEYTKAIEYHSSRLAIAREIKDRRGEGAALGSLGLAYDALGEYTKAIEYHTSSLAILREIKNRQGEGQSLGNLGLAYYALGDYTKAIEYYTSSLAIAREIKDRRGEGAALGSLGLAYYSLGEYTKAIEYHTSSLAIAREIKDRLGEGNALGNLGLAYHALGEYTKAIEYHSSRLAIAREIKDRRGEGAALGSLGNAYNSLGEYTKAIEYYSSSLAIAREIKDIQGEGASLNNLGETFYKSGNLPQAETTLYTGIEVWESIRGKLGNNDSYKVSIFETQTATYRTLQQVLIAQNKTHEALEISERGRARAFVELLSSRLSNTNTSQTSQPAVDKPTISLLQQIAKQQNATLVQYSIIYDDLKIDGKQQNKESELYIWVIKPTGEITFRKSDLKPLWQKENTTLRELVDNSRESIGVKRRGGIVASLDPKAAPVKGRFERLHELLITPIADLLPKKETERVVFIPQNQLFLVPFPALQDEKGKYLIEKHTILTAPSIQVLDLTHKRKNALKKSGVGREILVVGNPTMPKNPITNEQESPLPGAEQEAVKIAELLKTQAMTGNKATETAIVQKMPTARIIHFATHGFIDDFKGFGVPGAIAFAPSGEDNGFLTSGEILDLKLNAELIVLSACDTGQGDIKGDGVIGLSRSLISAGIPSIVVSLWAVGDDSTSFLMTEFYKNMEQKLDKGTALRQAMLTTMKHKNYQSPYHWAAFTLIGEVE</sequence>
<feature type="repeat" description="TPR" evidence="4">
    <location>
        <begin position="186"/>
        <end position="219"/>
    </location>
</feature>
<reference evidence="6 7" key="1">
    <citation type="submission" date="2017-06" db="EMBL/GenBank/DDBJ databases">
        <title>Genome sequencing of cyanobaciteial culture collection at National Institute for Environmental Studies (NIES).</title>
        <authorList>
            <person name="Hirose Y."/>
            <person name="Shimura Y."/>
            <person name="Fujisawa T."/>
            <person name="Nakamura Y."/>
            <person name="Kawachi M."/>
        </authorList>
    </citation>
    <scope>NUCLEOTIDE SEQUENCE [LARGE SCALE GENOMIC DNA]</scope>
    <source>
        <strain evidence="6 7">NIES-806</strain>
    </source>
</reference>
<evidence type="ECO:0000313" key="7">
    <source>
        <dbReference type="Proteomes" id="UP000218702"/>
    </source>
</evidence>
<dbReference type="PANTHER" id="PTHR45954:SF1">
    <property type="entry name" value="LD33695P"/>
    <property type="match status" value="1"/>
</dbReference>
<gene>
    <name evidence="6" type="ORF">NIES806_15710</name>
</gene>
<keyword evidence="4" id="KW-0802">TPR repeat</keyword>
<dbReference type="AlphaFoldDB" id="A0A1Z4V1J9"/>
<dbReference type="Pfam" id="PF13181">
    <property type="entry name" value="TPR_8"/>
    <property type="match status" value="1"/>
</dbReference>
<dbReference type="GO" id="GO:0005938">
    <property type="term" value="C:cell cortex"/>
    <property type="evidence" value="ECO:0007669"/>
    <property type="project" value="TreeGrafter"/>
</dbReference>
<feature type="domain" description="CHAT" evidence="5">
    <location>
        <begin position="796"/>
        <end position="1075"/>
    </location>
</feature>
<evidence type="ECO:0000256" key="3">
    <source>
        <dbReference type="ARBA" id="ARBA00022737"/>
    </source>
</evidence>
<dbReference type="RefSeq" id="WP_096665959.1">
    <property type="nucleotide sequence ID" value="NZ_AP018316.1"/>
</dbReference>
<feature type="repeat" description="TPR" evidence="4">
    <location>
        <begin position="466"/>
        <end position="499"/>
    </location>
</feature>
<dbReference type="EMBL" id="AP018316">
    <property type="protein sequence ID" value="BAZ85368.1"/>
    <property type="molecule type" value="Genomic_DNA"/>
</dbReference>
<feature type="repeat" description="TPR" evidence="4">
    <location>
        <begin position="266"/>
        <end position="299"/>
    </location>
</feature>
<evidence type="ECO:0000256" key="1">
    <source>
        <dbReference type="ARBA" id="ARBA00004496"/>
    </source>
</evidence>